<reference evidence="13 15" key="2">
    <citation type="journal article" date="2013" name="Nature">
        <title>Insights into bilaterian evolution from three spiralian genomes.</title>
        <authorList>
            <person name="Simakov O."/>
            <person name="Marletaz F."/>
            <person name="Cho S.J."/>
            <person name="Edsinger-Gonzales E."/>
            <person name="Havlak P."/>
            <person name="Hellsten U."/>
            <person name="Kuo D.H."/>
            <person name="Larsson T."/>
            <person name="Lv J."/>
            <person name="Arendt D."/>
            <person name="Savage R."/>
            <person name="Osoegawa K."/>
            <person name="de Jong P."/>
            <person name="Grimwood J."/>
            <person name="Chapman J.A."/>
            <person name="Shapiro H."/>
            <person name="Aerts A."/>
            <person name="Otillar R.P."/>
            <person name="Terry A.Y."/>
            <person name="Boore J.L."/>
            <person name="Grigoriev I.V."/>
            <person name="Lindberg D.R."/>
            <person name="Seaver E.C."/>
            <person name="Weisblat D.A."/>
            <person name="Putnam N.H."/>
            <person name="Rokhsar D.S."/>
        </authorList>
    </citation>
    <scope>NUCLEOTIDE SEQUENCE</scope>
    <source>
        <strain evidence="13 15">I ESC-2004</strain>
    </source>
</reference>
<dbReference type="EMBL" id="KB298071">
    <property type="protein sequence ID" value="ELU09660.1"/>
    <property type="molecule type" value="Genomic_DNA"/>
</dbReference>
<feature type="transmembrane region" description="Helical" evidence="12">
    <location>
        <begin position="130"/>
        <end position="163"/>
    </location>
</feature>
<dbReference type="AlphaFoldDB" id="R7UU10"/>
<keyword evidence="15" id="KW-1185">Reference proteome</keyword>
<keyword evidence="9 12" id="KW-0472">Membrane</keyword>
<feature type="transmembrane region" description="Helical" evidence="12">
    <location>
        <begin position="39"/>
        <end position="56"/>
    </location>
</feature>
<dbReference type="OrthoDB" id="6142270at2759"/>
<evidence type="ECO:0000313" key="13">
    <source>
        <dbReference type="EMBL" id="ELU09660.1"/>
    </source>
</evidence>
<dbReference type="STRING" id="283909.R7UU10"/>
<reference evidence="14" key="3">
    <citation type="submission" date="2015-06" db="UniProtKB">
        <authorList>
            <consortium name="EnsemblMetazoa"/>
        </authorList>
    </citation>
    <scope>IDENTIFICATION</scope>
</reference>
<proteinExistence type="inferred from homology"/>
<gene>
    <name evidence="13" type="ORF">CAPTEDRAFT_183463</name>
</gene>
<dbReference type="GO" id="GO:0045259">
    <property type="term" value="C:proton-transporting ATP synthase complex"/>
    <property type="evidence" value="ECO:0007669"/>
    <property type="project" value="UniProtKB-KW"/>
</dbReference>
<evidence type="ECO:0000313" key="14">
    <source>
        <dbReference type="EnsemblMetazoa" id="CapteP183463"/>
    </source>
</evidence>
<organism evidence="13">
    <name type="scientific">Capitella teleta</name>
    <name type="common">Polychaete worm</name>
    <dbReference type="NCBI Taxonomy" id="283909"/>
    <lineage>
        <taxon>Eukaryota</taxon>
        <taxon>Metazoa</taxon>
        <taxon>Spiralia</taxon>
        <taxon>Lophotrochozoa</taxon>
        <taxon>Annelida</taxon>
        <taxon>Polychaeta</taxon>
        <taxon>Sedentaria</taxon>
        <taxon>Scolecida</taxon>
        <taxon>Capitellidae</taxon>
        <taxon>Capitella</taxon>
    </lineage>
</organism>
<keyword evidence="7 12" id="KW-1133">Transmembrane helix</keyword>
<dbReference type="PANTHER" id="PTHR11410:SF0">
    <property type="entry name" value="ATP SYNTHASE SUBUNIT A"/>
    <property type="match status" value="1"/>
</dbReference>
<dbReference type="EnsemblMetazoa" id="CapteT183463">
    <property type="protein sequence ID" value="CapteP183463"/>
    <property type="gene ID" value="CapteG183463"/>
</dbReference>
<dbReference type="EMBL" id="AMQN01021056">
    <property type="status" value="NOT_ANNOTATED_CDS"/>
    <property type="molecule type" value="Genomic_DNA"/>
</dbReference>
<dbReference type="InterPro" id="IPR000568">
    <property type="entry name" value="ATP_synth_F0_asu"/>
</dbReference>
<evidence type="ECO:0000256" key="1">
    <source>
        <dbReference type="ARBA" id="ARBA00004141"/>
    </source>
</evidence>
<dbReference type="FunCoup" id="R7UU10">
    <property type="interactions" value="93"/>
</dbReference>
<dbReference type="InterPro" id="IPR045083">
    <property type="entry name" value="ATP_synth_F0_asu_bact/mt"/>
</dbReference>
<dbReference type="InterPro" id="IPR035908">
    <property type="entry name" value="F0_ATP_A_sf"/>
</dbReference>
<evidence type="ECO:0000256" key="2">
    <source>
        <dbReference type="ARBA" id="ARBA00006810"/>
    </source>
</evidence>
<keyword evidence="10" id="KW-0066">ATP synthesis</keyword>
<keyword evidence="3" id="KW-0813">Transport</keyword>
<dbReference type="Pfam" id="PF00119">
    <property type="entry name" value="ATP-synt_A"/>
    <property type="match status" value="1"/>
</dbReference>
<evidence type="ECO:0000256" key="11">
    <source>
        <dbReference type="ARBA" id="ARBA00032954"/>
    </source>
</evidence>
<keyword evidence="6" id="KW-0375">Hydrogen ion transport</keyword>
<dbReference type="SUPFAM" id="SSF81336">
    <property type="entry name" value="F1F0 ATP synthase subunit A"/>
    <property type="match status" value="1"/>
</dbReference>
<reference evidence="15" key="1">
    <citation type="submission" date="2012-12" db="EMBL/GenBank/DDBJ databases">
        <authorList>
            <person name="Hellsten U."/>
            <person name="Grimwood J."/>
            <person name="Chapman J.A."/>
            <person name="Shapiro H."/>
            <person name="Aerts A."/>
            <person name="Otillar R.P."/>
            <person name="Terry A.Y."/>
            <person name="Boore J.L."/>
            <person name="Simakov O."/>
            <person name="Marletaz F."/>
            <person name="Cho S.-J."/>
            <person name="Edsinger-Gonzales E."/>
            <person name="Havlak P."/>
            <person name="Kuo D.-H."/>
            <person name="Larsson T."/>
            <person name="Lv J."/>
            <person name="Arendt D."/>
            <person name="Savage R."/>
            <person name="Osoegawa K."/>
            <person name="de Jong P."/>
            <person name="Lindberg D.R."/>
            <person name="Seaver E.C."/>
            <person name="Weisblat D.A."/>
            <person name="Putnam N.H."/>
            <person name="Grigoriev I.V."/>
            <person name="Rokhsar D.S."/>
        </authorList>
    </citation>
    <scope>NUCLEOTIDE SEQUENCE</scope>
    <source>
        <strain evidence="15">I ESC-2004</strain>
    </source>
</reference>
<dbReference type="GO" id="GO:0046933">
    <property type="term" value="F:proton-transporting ATP synthase activity, rotational mechanism"/>
    <property type="evidence" value="ECO:0007669"/>
    <property type="project" value="TreeGrafter"/>
</dbReference>
<dbReference type="PANTHER" id="PTHR11410">
    <property type="entry name" value="ATP SYNTHASE SUBUNIT A"/>
    <property type="match status" value="1"/>
</dbReference>
<keyword evidence="4" id="KW-0138">CF(0)</keyword>
<evidence type="ECO:0000256" key="7">
    <source>
        <dbReference type="ARBA" id="ARBA00022989"/>
    </source>
</evidence>
<sequence>MSLGSLQGLGNILFSVFFIILVVNLLGLLPGTFRISSHFLFSMSLGVPLWFALLLIRFRKFPITKFGSYIGTGIPISLGPPIGACEIIRTIMRPLALGLRLAANILAGHVITSLVANCLMYVVLSGRVSILIFGLISFGLFLFEGAVCAIQAYVFILLLRVYIQEYPV</sequence>
<dbReference type="HOGENOM" id="CLU_1588059_0_0_1"/>
<dbReference type="PROSITE" id="PS00449">
    <property type="entry name" value="ATPASE_A"/>
    <property type="match status" value="1"/>
</dbReference>
<name>R7UU10_CAPTE</name>
<evidence type="ECO:0000256" key="12">
    <source>
        <dbReference type="SAM" id="Phobius"/>
    </source>
</evidence>
<dbReference type="NCBIfam" id="TIGR01131">
    <property type="entry name" value="ATP_synt_6_or_A"/>
    <property type="match status" value="1"/>
</dbReference>
<evidence type="ECO:0000256" key="8">
    <source>
        <dbReference type="ARBA" id="ARBA00023065"/>
    </source>
</evidence>
<dbReference type="PRINTS" id="PR00123">
    <property type="entry name" value="ATPASEA"/>
</dbReference>
<evidence type="ECO:0000256" key="4">
    <source>
        <dbReference type="ARBA" id="ARBA00022547"/>
    </source>
</evidence>
<evidence type="ECO:0000256" key="5">
    <source>
        <dbReference type="ARBA" id="ARBA00022692"/>
    </source>
</evidence>
<feature type="transmembrane region" description="Helical" evidence="12">
    <location>
        <begin position="12"/>
        <end position="33"/>
    </location>
</feature>
<dbReference type="CDD" id="cd00310">
    <property type="entry name" value="ATP-synt_Fo_a_6"/>
    <property type="match status" value="1"/>
</dbReference>
<dbReference type="InterPro" id="IPR023011">
    <property type="entry name" value="ATP_synth_F0_asu_AS"/>
</dbReference>
<comment type="similarity">
    <text evidence="2">Belongs to the ATPase A chain family.</text>
</comment>
<evidence type="ECO:0000256" key="6">
    <source>
        <dbReference type="ARBA" id="ARBA00022781"/>
    </source>
</evidence>
<evidence type="ECO:0000313" key="15">
    <source>
        <dbReference type="Proteomes" id="UP000014760"/>
    </source>
</evidence>
<comment type="subcellular location">
    <subcellularLocation>
        <location evidence="1">Membrane</location>
        <topology evidence="1">Multi-pass membrane protein</topology>
    </subcellularLocation>
</comment>
<protein>
    <recommendedName>
        <fullName evidence="11">F-ATPase protein 6</fullName>
    </recommendedName>
</protein>
<keyword evidence="5 12" id="KW-0812">Transmembrane</keyword>
<dbReference type="OMA" id="QSAYLFF"/>
<accession>R7UU10</accession>
<dbReference type="Proteomes" id="UP000014760">
    <property type="component" value="Unassembled WGS sequence"/>
</dbReference>
<evidence type="ECO:0000256" key="9">
    <source>
        <dbReference type="ARBA" id="ARBA00023136"/>
    </source>
</evidence>
<dbReference type="Gene3D" id="1.20.120.220">
    <property type="entry name" value="ATP synthase, F0 complex, subunit A"/>
    <property type="match status" value="1"/>
</dbReference>
<feature type="transmembrane region" description="Helical" evidence="12">
    <location>
        <begin position="101"/>
        <end position="124"/>
    </location>
</feature>
<keyword evidence="8" id="KW-0406">Ion transport</keyword>
<evidence type="ECO:0000256" key="10">
    <source>
        <dbReference type="ARBA" id="ARBA00023310"/>
    </source>
</evidence>
<evidence type="ECO:0000256" key="3">
    <source>
        <dbReference type="ARBA" id="ARBA00022448"/>
    </source>
</evidence>